<evidence type="ECO:0000256" key="1">
    <source>
        <dbReference type="SAM" id="MobiDB-lite"/>
    </source>
</evidence>
<evidence type="ECO:0000313" key="2">
    <source>
        <dbReference type="EMBL" id="CAH2409087.1"/>
    </source>
</evidence>
<dbReference type="EMBL" id="CAKXZT010000174">
    <property type="protein sequence ID" value="CAH2409087.1"/>
    <property type="molecule type" value="Genomic_DNA"/>
</dbReference>
<reference evidence="2 3" key="1">
    <citation type="submission" date="2022-03" db="EMBL/GenBank/DDBJ databases">
        <authorList>
            <person name="Brunel B."/>
        </authorList>
    </citation>
    <scope>NUCLEOTIDE SEQUENCE [LARGE SCALE GENOMIC DNA]</scope>
    <source>
        <strain evidence="2">STM5069sample</strain>
    </source>
</reference>
<feature type="compositionally biased region" description="Basic and acidic residues" evidence="1">
    <location>
        <begin position="115"/>
        <end position="137"/>
    </location>
</feature>
<dbReference type="Proteomes" id="UP001153050">
    <property type="component" value="Unassembled WGS sequence"/>
</dbReference>
<feature type="region of interest" description="Disordered" evidence="1">
    <location>
        <begin position="115"/>
        <end position="146"/>
    </location>
</feature>
<name>A0ABN8KFS3_9HYPH</name>
<protein>
    <submittedName>
        <fullName evidence="2">Uncharacterized protein</fullName>
    </submittedName>
</protein>
<comment type="caution">
    <text evidence="2">The sequence shown here is derived from an EMBL/GenBank/DDBJ whole genome shotgun (WGS) entry which is preliminary data.</text>
</comment>
<accession>A0ABN8KFS3</accession>
<sequence length="165" mass="19107">MQLIDGTRFFKRMTKSLNNKRNEITEDQIRELTRIYGNGQDGETADVRINGDTETRVVSRIFENREFGFLKVTVERPLRMNFEAAAERIAKLDGQRPFINLAGSADRWRRIAGMPDRRCSVPPRDRASEHRGPDRGDWPLALRPRRPRLSLPARQKSFLDDVVDA</sequence>
<organism evidence="2 3">
    <name type="scientific">Mesorhizobium escarrei</name>
    <dbReference type="NCBI Taxonomy" id="666018"/>
    <lineage>
        <taxon>Bacteria</taxon>
        <taxon>Pseudomonadati</taxon>
        <taxon>Pseudomonadota</taxon>
        <taxon>Alphaproteobacteria</taxon>
        <taxon>Hyphomicrobiales</taxon>
        <taxon>Phyllobacteriaceae</taxon>
        <taxon>Mesorhizobium</taxon>
    </lineage>
</organism>
<keyword evidence="3" id="KW-1185">Reference proteome</keyword>
<evidence type="ECO:0000313" key="3">
    <source>
        <dbReference type="Proteomes" id="UP001153050"/>
    </source>
</evidence>
<gene>
    <name evidence="2" type="ORF">MES5069_750110</name>
</gene>
<proteinExistence type="predicted"/>